<dbReference type="Gene3D" id="3.40.190.10">
    <property type="entry name" value="Periplasmic binding protein-like II"/>
    <property type="match status" value="1"/>
</dbReference>
<sequence length="129" mass="14687">DLGFYQIAKFNYFPGWHQQSSIGELLMNKKGWDGLSKQQQAIISVACGDSINWSNTRSEALQFEAMLKLKAKGVTSVRWSDADLAILSKAWDEVRVEMSASDPLFKEINASYSAFRAKYKIWKDHGYLN</sequence>
<evidence type="ECO:0000313" key="2">
    <source>
        <dbReference type="EMBL" id="SVC80587.1"/>
    </source>
</evidence>
<feature type="non-terminal residue" evidence="2">
    <location>
        <position position="1"/>
    </location>
</feature>
<proteinExistence type="predicted"/>
<dbReference type="InterPro" id="IPR038404">
    <property type="entry name" value="TRAP_DctP_sf"/>
</dbReference>
<dbReference type="PANTHER" id="PTHR33376">
    <property type="match status" value="1"/>
</dbReference>
<evidence type="ECO:0000256" key="1">
    <source>
        <dbReference type="ARBA" id="ARBA00022729"/>
    </source>
</evidence>
<dbReference type="EMBL" id="UINC01111980">
    <property type="protein sequence ID" value="SVC80587.1"/>
    <property type="molecule type" value="Genomic_DNA"/>
</dbReference>
<dbReference type="InterPro" id="IPR018389">
    <property type="entry name" value="DctP_fam"/>
</dbReference>
<reference evidence="2" key="1">
    <citation type="submission" date="2018-05" db="EMBL/GenBank/DDBJ databases">
        <authorList>
            <person name="Lanie J.A."/>
            <person name="Ng W.-L."/>
            <person name="Kazmierczak K.M."/>
            <person name="Andrzejewski T.M."/>
            <person name="Davidsen T.M."/>
            <person name="Wayne K.J."/>
            <person name="Tettelin H."/>
            <person name="Glass J.I."/>
            <person name="Rusch D."/>
            <person name="Podicherti R."/>
            <person name="Tsui H.-C.T."/>
            <person name="Winkler M.E."/>
        </authorList>
    </citation>
    <scope>NUCLEOTIDE SEQUENCE</scope>
</reference>
<evidence type="ECO:0008006" key="3">
    <source>
        <dbReference type="Google" id="ProtNLM"/>
    </source>
</evidence>
<organism evidence="2">
    <name type="scientific">marine metagenome</name>
    <dbReference type="NCBI Taxonomy" id="408172"/>
    <lineage>
        <taxon>unclassified sequences</taxon>
        <taxon>metagenomes</taxon>
        <taxon>ecological metagenomes</taxon>
    </lineage>
</organism>
<gene>
    <name evidence="2" type="ORF">METZ01_LOCUS333441</name>
</gene>
<protein>
    <recommendedName>
        <fullName evidence="3">C4-dicarboxylate ABC transporter</fullName>
    </recommendedName>
</protein>
<keyword evidence="1" id="KW-0732">Signal</keyword>
<dbReference type="Pfam" id="PF03480">
    <property type="entry name" value="DctP"/>
    <property type="match status" value="1"/>
</dbReference>
<dbReference type="GO" id="GO:0055085">
    <property type="term" value="P:transmembrane transport"/>
    <property type="evidence" value="ECO:0007669"/>
    <property type="project" value="InterPro"/>
</dbReference>
<name>A0A382Q6C3_9ZZZZ</name>
<dbReference type="Gene3D" id="3.40.190.170">
    <property type="entry name" value="Bacterial extracellular solute-binding protein, family 7"/>
    <property type="match status" value="1"/>
</dbReference>
<accession>A0A382Q6C3</accession>
<dbReference type="AlphaFoldDB" id="A0A382Q6C3"/>
<dbReference type="PANTHER" id="PTHR33376:SF5">
    <property type="entry name" value="EXTRACYTOPLASMIC SOLUTE RECEPTOR PROTEIN"/>
    <property type="match status" value="1"/>
</dbReference>